<evidence type="ECO:0000256" key="8">
    <source>
        <dbReference type="ARBA" id="ARBA00023159"/>
    </source>
</evidence>
<dbReference type="GO" id="GO:0005634">
    <property type="term" value="C:nucleus"/>
    <property type="evidence" value="ECO:0007669"/>
    <property type="project" value="UniProtKB-SubCell"/>
</dbReference>
<gene>
    <name evidence="14" type="ORF">UPYG_G00225250</name>
</gene>
<accession>A0ABD0WE07</accession>
<dbReference type="SMART" id="SM00225">
    <property type="entry name" value="BTB"/>
    <property type="match status" value="1"/>
</dbReference>
<evidence type="ECO:0000256" key="9">
    <source>
        <dbReference type="ARBA" id="ARBA00023163"/>
    </source>
</evidence>
<keyword evidence="9" id="KW-0804">Transcription</keyword>
<dbReference type="PROSITE" id="PS50217">
    <property type="entry name" value="BZIP"/>
    <property type="match status" value="1"/>
</dbReference>
<dbReference type="SMART" id="SM00338">
    <property type="entry name" value="BRLZ"/>
    <property type="match status" value="1"/>
</dbReference>
<dbReference type="Proteomes" id="UP001557470">
    <property type="component" value="Unassembled WGS sequence"/>
</dbReference>
<protein>
    <recommendedName>
        <fullName evidence="16">BACH2</fullName>
    </recommendedName>
</protein>
<feature type="compositionally biased region" description="Polar residues" evidence="11">
    <location>
        <begin position="510"/>
        <end position="522"/>
    </location>
</feature>
<keyword evidence="8" id="KW-0010">Activator</keyword>
<dbReference type="PANTHER" id="PTHR46105">
    <property type="entry name" value="AGAP004733-PA"/>
    <property type="match status" value="1"/>
</dbReference>
<dbReference type="FunFam" id="3.30.710.10:FF:000033">
    <property type="entry name" value="transcription regulator protein BACH2 isoform X1"/>
    <property type="match status" value="1"/>
</dbReference>
<evidence type="ECO:0000256" key="5">
    <source>
        <dbReference type="ARBA" id="ARBA00022843"/>
    </source>
</evidence>
<evidence type="ECO:0000256" key="10">
    <source>
        <dbReference type="ARBA" id="ARBA00023242"/>
    </source>
</evidence>
<evidence type="ECO:0000259" key="12">
    <source>
        <dbReference type="PROSITE" id="PS50097"/>
    </source>
</evidence>
<dbReference type="InterPro" id="IPR004826">
    <property type="entry name" value="bZIP_Maf"/>
</dbReference>
<evidence type="ECO:0000256" key="3">
    <source>
        <dbReference type="ARBA" id="ARBA00022491"/>
    </source>
</evidence>
<dbReference type="InterPro" id="IPR008917">
    <property type="entry name" value="TF_DNA-bd_sf"/>
</dbReference>
<keyword evidence="3" id="KW-0678">Repressor</keyword>
<dbReference type="InterPro" id="IPR046347">
    <property type="entry name" value="bZIP_sf"/>
</dbReference>
<organism evidence="14 15">
    <name type="scientific">Umbra pygmaea</name>
    <name type="common">Eastern mudminnow</name>
    <dbReference type="NCBI Taxonomy" id="75934"/>
    <lineage>
        <taxon>Eukaryota</taxon>
        <taxon>Metazoa</taxon>
        <taxon>Chordata</taxon>
        <taxon>Craniata</taxon>
        <taxon>Vertebrata</taxon>
        <taxon>Euteleostomi</taxon>
        <taxon>Actinopterygii</taxon>
        <taxon>Neopterygii</taxon>
        <taxon>Teleostei</taxon>
        <taxon>Protacanthopterygii</taxon>
        <taxon>Esociformes</taxon>
        <taxon>Umbridae</taxon>
        <taxon>Umbra</taxon>
    </lineage>
</organism>
<evidence type="ECO:0008006" key="16">
    <source>
        <dbReference type="Google" id="ProtNLM"/>
    </source>
</evidence>
<evidence type="ECO:0000259" key="13">
    <source>
        <dbReference type="PROSITE" id="PS50217"/>
    </source>
</evidence>
<keyword evidence="4" id="KW-0597">Phosphoprotein</keyword>
<evidence type="ECO:0000256" key="1">
    <source>
        <dbReference type="ARBA" id="ARBA00004123"/>
    </source>
</evidence>
<feature type="domain" description="BTB" evidence="12">
    <location>
        <begin position="85"/>
        <end position="153"/>
    </location>
</feature>
<feature type="compositionally biased region" description="Polar residues" evidence="11">
    <location>
        <begin position="390"/>
        <end position="402"/>
    </location>
</feature>
<dbReference type="Pfam" id="PF00651">
    <property type="entry name" value="BTB"/>
    <property type="match status" value="1"/>
</dbReference>
<evidence type="ECO:0000256" key="4">
    <source>
        <dbReference type="ARBA" id="ARBA00022553"/>
    </source>
</evidence>
<name>A0ABD0WE07_UMBPY</name>
<dbReference type="FunFam" id="1.10.880.10:FF:000002">
    <property type="entry name" value="transcription regulator protein BACH2 isoform X1"/>
    <property type="match status" value="1"/>
</dbReference>
<comment type="subcellular location">
    <subcellularLocation>
        <location evidence="1">Nucleus</location>
    </subcellularLocation>
</comment>
<dbReference type="EMBL" id="JAGEUA010000007">
    <property type="protein sequence ID" value="KAL0969301.1"/>
    <property type="molecule type" value="Genomic_DNA"/>
</dbReference>
<keyword evidence="7" id="KW-0238">DNA-binding</keyword>
<dbReference type="InterPro" id="IPR050457">
    <property type="entry name" value="ZnFinger_BTB_dom_contain"/>
</dbReference>
<feature type="compositionally biased region" description="Basic and acidic residues" evidence="11">
    <location>
        <begin position="404"/>
        <end position="416"/>
    </location>
</feature>
<dbReference type="PROSITE" id="PS50097">
    <property type="entry name" value="BTB"/>
    <property type="match status" value="1"/>
</dbReference>
<feature type="region of interest" description="Disordered" evidence="11">
    <location>
        <begin position="290"/>
        <end position="332"/>
    </location>
</feature>
<dbReference type="InterPro" id="IPR011333">
    <property type="entry name" value="SKP1/BTB/POZ_sf"/>
</dbReference>
<feature type="compositionally biased region" description="Basic and acidic residues" evidence="11">
    <location>
        <begin position="314"/>
        <end position="327"/>
    </location>
</feature>
<feature type="region of interest" description="Disordered" evidence="11">
    <location>
        <begin position="634"/>
        <end position="662"/>
    </location>
</feature>
<feature type="region of interest" description="Disordered" evidence="11">
    <location>
        <begin position="550"/>
        <end position="582"/>
    </location>
</feature>
<dbReference type="InterPro" id="IPR043321">
    <property type="entry name" value="bZIP_BACH"/>
</dbReference>
<evidence type="ECO:0000256" key="6">
    <source>
        <dbReference type="ARBA" id="ARBA00023015"/>
    </source>
</evidence>
<dbReference type="CDD" id="cd14719">
    <property type="entry name" value="bZIP_BACH"/>
    <property type="match status" value="1"/>
</dbReference>
<dbReference type="InterPro" id="IPR004827">
    <property type="entry name" value="bZIP"/>
</dbReference>
<sequence>MLAPGRRRFIPANGYKQKEAARCFQRQKRADVQENEKVKGVSGMSVDGGACGGAEDAPLYVYESTVHCANVLLSLEEQRRQDVLCDVTVLVEGLEVRAHRAVLAASSRYFLQVLLGHTQPEQEPIISLPDKVTAKGFSPLLQFAYTAKLVLSRENIHEVIRCADFLGVHNLEDSCFRFLQAQLHSDTAEYNNGFLCHKEVLPSSHADDLITDEECGGGSVSSETPRVTSSSATRRRPNHSTLTPLSNSLSSDLPRCPKYRKYQRACGKHNGVNEDDDSVTSAVSSFCHSSASPWPLETGSNRQEGQHPPLSPSRIKEETYSGGEGERSPLGLSEDSQDVLEMDQDGTPEPSEHPLSRRSPSCLRSYLQSGLLDFSTSASTLPSDPLRQLLPTTRPSLAPSQDTEQDRRVSKGDRGRDLRTVLAGAVGSSVRDKEEPAEGVAIKPLPLDRACKQEVDLDRRSSVIFSPGACERLGNLSHSHSDQKSLEKDLLEITSKSLWTGVSRSPFHQTYSPLPSSNTPGPTLQDPLPTAACRPQPTTSCPLTIKISPRSPPCETHTQTSSSCSSFSYLEDGGSGGSPSSLPQFEFSSSPCSVSGAGLARCLVGDQREHGGVVVGETIFSQGRAKIKCERSYGANSSDESGSFSEGDSESGPSREPGPEVKLPFPVDQITNLPRNDFQIMIKMHKLTSEQLEFIHDIRRRSKNRIAAQRCRKRKLDCIQNLEVEIRKLVHEKEKLLSERNQLKICMGELWQNLSYLSQAVSQEVCREVQGNPEKTHALLPTHTPRDPAFAPDSVSVAASIDLTSNPGSPASERCLTKSRCASESPVARDVEPGQRHARRQVGGKPEVFVLRREDTETSLEPGASPVVCSPTVSVDFCQEMTEKCTTEEHPR</sequence>
<proteinExistence type="inferred from homology"/>
<keyword evidence="10" id="KW-0539">Nucleus</keyword>
<dbReference type="Gene3D" id="3.30.710.10">
    <property type="entry name" value="Potassium Channel Kv1.1, Chain A"/>
    <property type="match status" value="1"/>
</dbReference>
<feature type="compositionally biased region" description="Low complexity" evidence="11">
    <location>
        <begin position="240"/>
        <end position="254"/>
    </location>
</feature>
<feature type="region of interest" description="Disordered" evidence="11">
    <location>
        <begin position="212"/>
        <end position="254"/>
    </location>
</feature>
<dbReference type="PROSITE" id="PS00036">
    <property type="entry name" value="BZIP_BASIC"/>
    <property type="match status" value="1"/>
</dbReference>
<dbReference type="InterPro" id="IPR000210">
    <property type="entry name" value="BTB/POZ_dom"/>
</dbReference>
<dbReference type="GO" id="GO:0003677">
    <property type="term" value="F:DNA binding"/>
    <property type="evidence" value="ECO:0007669"/>
    <property type="project" value="UniProtKB-KW"/>
</dbReference>
<evidence type="ECO:0000313" key="14">
    <source>
        <dbReference type="EMBL" id="KAL0969301.1"/>
    </source>
</evidence>
<evidence type="ECO:0000256" key="11">
    <source>
        <dbReference type="SAM" id="MobiDB-lite"/>
    </source>
</evidence>
<dbReference type="Gene3D" id="1.10.880.10">
    <property type="entry name" value="Transcription factor, Skn-1-like, DNA-binding domain"/>
    <property type="match status" value="1"/>
</dbReference>
<feature type="region of interest" description="Disordered" evidence="11">
    <location>
        <begin position="510"/>
        <end position="535"/>
    </location>
</feature>
<feature type="region of interest" description="Disordered" evidence="11">
    <location>
        <begin position="377"/>
        <end position="416"/>
    </location>
</feature>
<evidence type="ECO:0000256" key="2">
    <source>
        <dbReference type="ARBA" id="ARBA00008157"/>
    </source>
</evidence>
<comment type="similarity">
    <text evidence="2">Belongs to the bZIP family. CNC subfamily.</text>
</comment>
<keyword evidence="6" id="KW-0805">Transcription regulation</keyword>
<reference evidence="14 15" key="1">
    <citation type="submission" date="2024-06" db="EMBL/GenBank/DDBJ databases">
        <authorList>
            <person name="Pan Q."/>
            <person name="Wen M."/>
            <person name="Jouanno E."/>
            <person name="Zahm M."/>
            <person name="Klopp C."/>
            <person name="Cabau C."/>
            <person name="Louis A."/>
            <person name="Berthelot C."/>
            <person name="Parey E."/>
            <person name="Roest Crollius H."/>
            <person name="Montfort J."/>
            <person name="Robinson-Rechavi M."/>
            <person name="Bouchez O."/>
            <person name="Lampietro C."/>
            <person name="Lopez Roques C."/>
            <person name="Donnadieu C."/>
            <person name="Postlethwait J."/>
            <person name="Bobe J."/>
            <person name="Verreycken H."/>
            <person name="Guiguen Y."/>
        </authorList>
    </citation>
    <scope>NUCLEOTIDE SEQUENCE [LARGE SCALE GENOMIC DNA]</scope>
    <source>
        <strain evidence="14">Up_M1</strain>
        <tissue evidence="14">Testis</tissue>
    </source>
</reference>
<dbReference type="PANTHER" id="PTHR46105:SF8">
    <property type="entry name" value="TRANSCRIPTION REGULATOR PROTEIN BACH2"/>
    <property type="match status" value="1"/>
</dbReference>
<dbReference type="SUPFAM" id="SSF54695">
    <property type="entry name" value="POZ domain"/>
    <property type="match status" value="1"/>
</dbReference>
<dbReference type="SUPFAM" id="SSF47454">
    <property type="entry name" value="A DNA-binding domain in eukaryotic transcription factors"/>
    <property type="match status" value="1"/>
</dbReference>
<dbReference type="AlphaFoldDB" id="A0ABD0WE07"/>
<evidence type="ECO:0000313" key="15">
    <source>
        <dbReference type="Proteomes" id="UP001557470"/>
    </source>
</evidence>
<feature type="domain" description="BZIP" evidence="13">
    <location>
        <begin position="699"/>
        <end position="744"/>
    </location>
</feature>
<feature type="compositionally biased region" description="Low complexity" evidence="11">
    <location>
        <begin position="637"/>
        <end position="654"/>
    </location>
</feature>
<comment type="caution">
    <text evidence="14">The sequence shown here is derived from an EMBL/GenBank/DDBJ whole genome shotgun (WGS) entry which is preliminary data.</text>
</comment>
<keyword evidence="15" id="KW-1185">Reference proteome</keyword>
<feature type="region of interest" description="Disordered" evidence="11">
    <location>
        <begin position="341"/>
        <end position="360"/>
    </location>
</feature>
<feature type="compositionally biased region" description="Polar residues" evidence="11">
    <location>
        <begin position="220"/>
        <end position="232"/>
    </location>
</feature>
<dbReference type="Pfam" id="PF03131">
    <property type="entry name" value="bZIP_Maf"/>
    <property type="match status" value="1"/>
</dbReference>
<evidence type="ECO:0000256" key="7">
    <source>
        <dbReference type="ARBA" id="ARBA00023125"/>
    </source>
</evidence>
<keyword evidence="5" id="KW-0832">Ubl conjugation</keyword>
<dbReference type="SUPFAM" id="SSF57959">
    <property type="entry name" value="Leucine zipper domain"/>
    <property type="match status" value="1"/>
</dbReference>